<dbReference type="Proteomes" id="UP001470230">
    <property type="component" value="Unassembled WGS sequence"/>
</dbReference>
<gene>
    <name evidence="11" type="ORF">M9Y10_043662</name>
</gene>
<evidence type="ECO:0000256" key="3">
    <source>
        <dbReference type="ARBA" id="ARBA00022679"/>
    </source>
</evidence>
<name>A0ABR2K0Y8_9EUKA</name>
<dbReference type="InterPro" id="IPR017441">
    <property type="entry name" value="Protein_kinase_ATP_BS"/>
</dbReference>
<dbReference type="InterPro" id="IPR000719">
    <property type="entry name" value="Prot_kinase_dom"/>
</dbReference>
<dbReference type="InterPro" id="IPR045270">
    <property type="entry name" value="STKc_AGC"/>
</dbReference>
<evidence type="ECO:0000256" key="2">
    <source>
        <dbReference type="ARBA" id="ARBA00022553"/>
    </source>
</evidence>
<evidence type="ECO:0000256" key="4">
    <source>
        <dbReference type="ARBA" id="ARBA00022741"/>
    </source>
</evidence>
<keyword evidence="12" id="KW-1185">Reference proteome</keyword>
<dbReference type="SUPFAM" id="SSF56112">
    <property type="entry name" value="Protein kinase-like (PK-like)"/>
    <property type="match status" value="1"/>
</dbReference>
<evidence type="ECO:0000259" key="10">
    <source>
        <dbReference type="PROSITE" id="PS51285"/>
    </source>
</evidence>
<keyword evidence="3" id="KW-0808">Transferase</keyword>
<protein>
    <recommendedName>
        <fullName evidence="13">AGC family protein kinase</fullName>
    </recommendedName>
</protein>
<feature type="domain" description="Protein kinase" evidence="9">
    <location>
        <begin position="100"/>
        <end position="353"/>
    </location>
</feature>
<dbReference type="InterPro" id="IPR008271">
    <property type="entry name" value="Ser/Thr_kinase_AS"/>
</dbReference>
<dbReference type="EMBL" id="JAPFFF010000008">
    <property type="protein sequence ID" value="KAK8884548.1"/>
    <property type="molecule type" value="Genomic_DNA"/>
</dbReference>
<reference evidence="11 12" key="1">
    <citation type="submission" date="2024-04" db="EMBL/GenBank/DDBJ databases">
        <title>Tritrichomonas musculus Genome.</title>
        <authorList>
            <person name="Alves-Ferreira E."/>
            <person name="Grigg M."/>
            <person name="Lorenzi H."/>
            <person name="Galac M."/>
        </authorList>
    </citation>
    <scope>NUCLEOTIDE SEQUENCE [LARGE SCALE GENOMIC DNA]</scope>
    <source>
        <strain evidence="11 12">EAF2021</strain>
    </source>
</reference>
<feature type="binding site" evidence="7">
    <location>
        <position position="129"/>
    </location>
    <ligand>
        <name>ATP</name>
        <dbReference type="ChEBI" id="CHEBI:30616"/>
    </ligand>
</feature>
<organism evidence="11 12">
    <name type="scientific">Tritrichomonas musculus</name>
    <dbReference type="NCBI Taxonomy" id="1915356"/>
    <lineage>
        <taxon>Eukaryota</taxon>
        <taxon>Metamonada</taxon>
        <taxon>Parabasalia</taxon>
        <taxon>Tritrichomonadida</taxon>
        <taxon>Tritrichomonadidae</taxon>
        <taxon>Tritrichomonas</taxon>
    </lineage>
</organism>
<proteinExistence type="inferred from homology"/>
<evidence type="ECO:0000259" key="9">
    <source>
        <dbReference type="PROSITE" id="PS50011"/>
    </source>
</evidence>
<dbReference type="SMART" id="SM00220">
    <property type="entry name" value="S_TKc"/>
    <property type="match status" value="1"/>
</dbReference>
<evidence type="ECO:0000256" key="5">
    <source>
        <dbReference type="ARBA" id="ARBA00022777"/>
    </source>
</evidence>
<evidence type="ECO:0000256" key="1">
    <source>
        <dbReference type="ARBA" id="ARBA00022527"/>
    </source>
</evidence>
<evidence type="ECO:0008006" key="13">
    <source>
        <dbReference type="Google" id="ProtNLM"/>
    </source>
</evidence>
<feature type="domain" description="AGC-kinase C-terminal" evidence="10">
    <location>
        <begin position="354"/>
        <end position="417"/>
    </location>
</feature>
<comment type="similarity">
    <text evidence="8">Belongs to the protein kinase superfamily.</text>
</comment>
<evidence type="ECO:0000313" key="12">
    <source>
        <dbReference type="Proteomes" id="UP001470230"/>
    </source>
</evidence>
<keyword evidence="6 7" id="KW-0067">ATP-binding</keyword>
<evidence type="ECO:0000256" key="8">
    <source>
        <dbReference type="RuleBase" id="RU000304"/>
    </source>
</evidence>
<dbReference type="InterPro" id="IPR011009">
    <property type="entry name" value="Kinase-like_dom_sf"/>
</dbReference>
<keyword evidence="4 7" id="KW-0547">Nucleotide-binding</keyword>
<dbReference type="PROSITE" id="PS50011">
    <property type="entry name" value="PROTEIN_KINASE_DOM"/>
    <property type="match status" value="1"/>
</dbReference>
<dbReference type="InterPro" id="IPR000961">
    <property type="entry name" value="AGC-kinase_C"/>
</dbReference>
<dbReference type="Gene3D" id="1.10.510.10">
    <property type="entry name" value="Transferase(Phosphotransferase) domain 1"/>
    <property type="match status" value="1"/>
</dbReference>
<dbReference type="SMART" id="SM00133">
    <property type="entry name" value="S_TK_X"/>
    <property type="match status" value="1"/>
</dbReference>
<keyword evidence="1 8" id="KW-0723">Serine/threonine-protein kinase</keyword>
<dbReference type="PANTHER" id="PTHR24351">
    <property type="entry name" value="RIBOSOMAL PROTEIN S6 KINASE"/>
    <property type="match status" value="1"/>
</dbReference>
<accession>A0ABR2K0Y8</accession>
<comment type="caution">
    <text evidence="11">The sequence shown here is derived from an EMBL/GenBank/DDBJ whole genome shotgun (WGS) entry which is preliminary data.</text>
</comment>
<dbReference type="Pfam" id="PF00069">
    <property type="entry name" value="Pkinase"/>
    <property type="match status" value="1"/>
</dbReference>
<keyword evidence="2" id="KW-0597">Phosphoprotein</keyword>
<dbReference type="PROSITE" id="PS00108">
    <property type="entry name" value="PROTEIN_KINASE_ST"/>
    <property type="match status" value="1"/>
</dbReference>
<evidence type="ECO:0000256" key="6">
    <source>
        <dbReference type="ARBA" id="ARBA00022840"/>
    </source>
</evidence>
<keyword evidence="5" id="KW-0418">Kinase</keyword>
<dbReference type="Gene3D" id="3.30.200.20">
    <property type="entry name" value="Phosphorylase Kinase, domain 1"/>
    <property type="match status" value="1"/>
</dbReference>
<evidence type="ECO:0000313" key="11">
    <source>
        <dbReference type="EMBL" id="KAK8884548.1"/>
    </source>
</evidence>
<sequence>MEFQAVGKKCSKLGFWNKCILRVVNDTITFSKPRSKKVDKTIVVTKDTRIDFENDKGKELITISDGSKKLKFTKRANILECLIALKSTKFFNSRLHLNDFNLMATIGQGSFGSVFLVQHQKSKEIFAMKCINKNHLYQTKSVRTILSERNLLEKLYNNNPFLIKMEFAFQNATDFFIGLEYAPGGDMRRLIDQNGYISPSDLRVYLAEIAICLNSLHQQKIIYRDLKPDNVLITANGHIKLTDFGLSKDISKFEATSTFCGTCSYLPPEIVSHKRYSYEVDWYQLGILAYELSFGKVPFEDENRKKKMDKIIGEDPVFPNDADPAVVDLIKCLLEKDPSQRMNFVSLKSHFFFDNFSFKDVEEKKIVPSFVPCLSHPADTRYFPQIDSGSTENEIATDDLNLFEGFSFISNEFTSCL</sequence>
<dbReference type="PROSITE" id="PS00107">
    <property type="entry name" value="PROTEIN_KINASE_ATP"/>
    <property type="match status" value="1"/>
</dbReference>
<evidence type="ECO:0000256" key="7">
    <source>
        <dbReference type="PROSITE-ProRule" id="PRU10141"/>
    </source>
</evidence>
<dbReference type="PROSITE" id="PS51285">
    <property type="entry name" value="AGC_KINASE_CTER"/>
    <property type="match status" value="1"/>
</dbReference>
<dbReference type="CDD" id="cd05123">
    <property type="entry name" value="STKc_AGC"/>
    <property type="match status" value="1"/>
</dbReference>